<gene>
    <name evidence="2" type="ORF">F9B16_22535</name>
</gene>
<evidence type="ECO:0008006" key="4">
    <source>
        <dbReference type="Google" id="ProtNLM"/>
    </source>
</evidence>
<proteinExistence type="predicted"/>
<dbReference type="OrthoDB" id="3468737at2"/>
<name>A0A6L3VQ76_9ACTN</name>
<reference evidence="2 3" key="1">
    <citation type="submission" date="2019-09" db="EMBL/GenBank/DDBJ databases">
        <title>Actinomadura physcomitrii sp. nov., a novel actinomycete isolated from moss [Physcomitrium sphaericum (Ludw) Fuernr].</title>
        <authorList>
            <person name="Liu C."/>
            <person name="Zhuang X."/>
        </authorList>
    </citation>
    <scope>NUCLEOTIDE SEQUENCE [LARGE SCALE GENOMIC DNA]</scope>
    <source>
        <strain evidence="2 3">CYP1-1B</strain>
    </source>
</reference>
<dbReference type="EMBL" id="WBMR01000066">
    <property type="protein sequence ID" value="KAB2378950.1"/>
    <property type="molecule type" value="Genomic_DNA"/>
</dbReference>
<feature type="chain" id="PRO_5026705772" description="DUF916 domain-containing protein" evidence="1">
    <location>
        <begin position="35"/>
        <end position="341"/>
    </location>
</feature>
<protein>
    <recommendedName>
        <fullName evidence="4">DUF916 domain-containing protein</fullName>
    </recommendedName>
</protein>
<evidence type="ECO:0000313" key="2">
    <source>
        <dbReference type="EMBL" id="KAB2378950.1"/>
    </source>
</evidence>
<keyword evidence="1" id="KW-0732">Signal</keyword>
<sequence>MNASVSASSVRRAAGAVLPLALAAVVFAPLRASAAEVTVESTSVSPSRISSGEEAVQTVTLAEPAPAGGVTVDLLDGNEYEDLTYWQSTKHRVTVPAGQRRVSFPIRVQSATGSGTVTRLKAGVGASVAETSVTVDPIDARVQDVTDFTVDKRIAPEGGKITGTVRIKSPAPVGGLAVDLRKTPYESAAVSFPYYVVVPAGSTSATFAIESTAYDRPRFATVMAALSTATQFNGVIGVPKKFSIGVLGPVRHYPGNVENFGVVGLGDIWHPFGARINLTSDTPGVIAQLNVPADGSIPASQAGAQFQIHVADSVPAGTRVKLTASWVLGPAPVTTEFTVQE</sequence>
<organism evidence="2 3">
    <name type="scientific">Actinomadura montaniterrae</name>
    <dbReference type="NCBI Taxonomy" id="1803903"/>
    <lineage>
        <taxon>Bacteria</taxon>
        <taxon>Bacillati</taxon>
        <taxon>Actinomycetota</taxon>
        <taxon>Actinomycetes</taxon>
        <taxon>Streptosporangiales</taxon>
        <taxon>Thermomonosporaceae</taxon>
        <taxon>Actinomadura</taxon>
    </lineage>
</organism>
<dbReference type="RefSeq" id="WP_151542096.1">
    <property type="nucleotide sequence ID" value="NZ_WBMR01000066.1"/>
</dbReference>
<keyword evidence="3" id="KW-1185">Reference proteome</keyword>
<evidence type="ECO:0000256" key="1">
    <source>
        <dbReference type="SAM" id="SignalP"/>
    </source>
</evidence>
<dbReference type="AlphaFoldDB" id="A0A6L3VQ76"/>
<dbReference type="Proteomes" id="UP000483004">
    <property type="component" value="Unassembled WGS sequence"/>
</dbReference>
<accession>A0A6L3VQ76</accession>
<evidence type="ECO:0000313" key="3">
    <source>
        <dbReference type="Proteomes" id="UP000483004"/>
    </source>
</evidence>
<feature type="signal peptide" evidence="1">
    <location>
        <begin position="1"/>
        <end position="34"/>
    </location>
</feature>
<comment type="caution">
    <text evidence="2">The sequence shown here is derived from an EMBL/GenBank/DDBJ whole genome shotgun (WGS) entry which is preliminary data.</text>
</comment>